<dbReference type="EC" id="1.4.3.-" evidence="6"/>
<feature type="binding site" evidence="5">
    <location>
        <position position="367"/>
    </location>
    <ligand>
        <name>FAD</name>
        <dbReference type="ChEBI" id="CHEBI:57692"/>
    </ligand>
</feature>
<evidence type="ECO:0000313" key="9">
    <source>
        <dbReference type="EMBL" id="EWY81957.1"/>
    </source>
</evidence>
<dbReference type="PANTHER" id="PTHR43563:SF14">
    <property type="entry name" value="AMINE OXIDASE"/>
    <property type="match status" value="1"/>
</dbReference>
<dbReference type="InterPro" id="IPR050703">
    <property type="entry name" value="Flavin_MAO"/>
</dbReference>
<evidence type="ECO:0000256" key="7">
    <source>
        <dbReference type="SAM" id="MobiDB-lite"/>
    </source>
</evidence>
<dbReference type="CDD" id="cd00448">
    <property type="entry name" value="YjgF_YER057c_UK114_family"/>
    <property type="match status" value="1"/>
</dbReference>
<keyword evidence="3 6" id="KW-0560">Oxidoreductase</keyword>
<reference evidence="9 10" key="1">
    <citation type="submission" date="2011-06" db="EMBL/GenBank/DDBJ databases">
        <title>The Genome Sequence of Fusarium oxysporum FOSC 3-a.</title>
        <authorList>
            <consortium name="The Broad Institute Genome Sequencing Platform"/>
            <person name="Ma L.-J."/>
            <person name="Gale L.R."/>
            <person name="Schwartz D.C."/>
            <person name="Zhou S."/>
            <person name="Corby-Kistler H."/>
            <person name="Young S.K."/>
            <person name="Zeng Q."/>
            <person name="Gargeya S."/>
            <person name="Fitzgerald M."/>
            <person name="Haas B."/>
            <person name="Abouelleil A."/>
            <person name="Alvarado L."/>
            <person name="Arachchi H.M."/>
            <person name="Berlin A."/>
            <person name="Brown A."/>
            <person name="Chapman S.B."/>
            <person name="Chen Z."/>
            <person name="Dunbar C."/>
            <person name="Freedman E."/>
            <person name="Gearin G."/>
            <person name="Gellesch M."/>
            <person name="Goldberg J."/>
            <person name="Griggs A."/>
            <person name="Gujja S."/>
            <person name="Heiman D."/>
            <person name="Howarth C."/>
            <person name="Larson L."/>
            <person name="Lui A."/>
            <person name="MacDonald P.J.P."/>
            <person name="Mehta T."/>
            <person name="Montmayeur A."/>
            <person name="Murphy C."/>
            <person name="Neiman D."/>
            <person name="Pearson M."/>
            <person name="Priest M."/>
            <person name="Roberts A."/>
            <person name="Saif S."/>
            <person name="Shea T."/>
            <person name="Shenoy N."/>
            <person name="Sisk P."/>
            <person name="Stolte C."/>
            <person name="Sykes S."/>
            <person name="Wortman J."/>
            <person name="Nusbaum C."/>
            <person name="Birren B."/>
        </authorList>
    </citation>
    <scope>NUCLEOTIDE SEQUENCE [LARGE SCALE GENOMIC DNA]</scope>
    <source>
        <strain evidence="10">FOSC 3-a</strain>
    </source>
</reference>
<evidence type="ECO:0000256" key="5">
    <source>
        <dbReference type="PIRSR" id="PIRSR601613-1"/>
    </source>
</evidence>
<feature type="domain" description="Amine oxidase" evidence="8">
    <location>
        <begin position="157"/>
        <end position="409"/>
    </location>
</feature>
<comment type="similarity">
    <text evidence="2 6">Belongs to the flavin monoamine oxidase family.</text>
</comment>
<dbReference type="EMBL" id="JH717849">
    <property type="protein sequence ID" value="EWY81957.1"/>
    <property type="molecule type" value="Genomic_DNA"/>
</dbReference>
<dbReference type="Gene3D" id="3.30.1330.40">
    <property type="entry name" value="RutC-like"/>
    <property type="match status" value="1"/>
</dbReference>
<dbReference type="HOGENOM" id="CLU_655587_0_0_1"/>
<feature type="binding site" evidence="5">
    <location>
        <begin position="177"/>
        <end position="178"/>
    </location>
    <ligand>
        <name>FAD</name>
        <dbReference type="ChEBI" id="CHEBI:57692"/>
    </ligand>
</feature>
<dbReference type="InterPro" id="IPR006175">
    <property type="entry name" value="YjgF/YER057c/UK114"/>
</dbReference>
<dbReference type="Gene3D" id="1.10.405.10">
    <property type="entry name" value="Guanine Nucleotide Dissociation Inhibitor, domain 1"/>
    <property type="match status" value="1"/>
</dbReference>
<comment type="catalytic activity">
    <reaction evidence="4">
        <text>a secondary aliphatic amine + O2 + H2O = a primary amine + an aldehyde + H2O2</text>
        <dbReference type="Rhea" id="RHEA:26414"/>
        <dbReference type="ChEBI" id="CHEBI:15377"/>
        <dbReference type="ChEBI" id="CHEBI:15379"/>
        <dbReference type="ChEBI" id="CHEBI:16240"/>
        <dbReference type="ChEBI" id="CHEBI:17478"/>
        <dbReference type="ChEBI" id="CHEBI:58855"/>
        <dbReference type="ChEBI" id="CHEBI:65296"/>
        <dbReference type="EC" id="1.4.3.4"/>
    </reaction>
</comment>
<dbReference type="SUPFAM" id="SSF51905">
    <property type="entry name" value="FAD/NAD(P)-binding domain"/>
    <property type="match status" value="1"/>
</dbReference>
<dbReference type="InterPro" id="IPR036188">
    <property type="entry name" value="FAD/NAD-bd_sf"/>
</dbReference>
<organism evidence="9 10">
    <name type="scientific">Fusarium oxysporum NRRL 32931</name>
    <dbReference type="NCBI Taxonomy" id="660029"/>
    <lineage>
        <taxon>Eukaryota</taxon>
        <taxon>Fungi</taxon>
        <taxon>Dikarya</taxon>
        <taxon>Ascomycota</taxon>
        <taxon>Pezizomycotina</taxon>
        <taxon>Sordariomycetes</taxon>
        <taxon>Hypocreomycetidae</taxon>
        <taxon>Hypocreales</taxon>
        <taxon>Nectriaceae</taxon>
        <taxon>Fusarium</taxon>
        <taxon>Fusarium oxysporum species complex</taxon>
    </lineage>
</organism>
<keyword evidence="6" id="KW-0274">FAD</keyword>
<evidence type="ECO:0000259" key="8">
    <source>
        <dbReference type="Pfam" id="PF01593"/>
    </source>
</evidence>
<evidence type="ECO:0000256" key="2">
    <source>
        <dbReference type="ARBA" id="ARBA00005995"/>
    </source>
</evidence>
<keyword evidence="6" id="KW-0285">Flavoprotein</keyword>
<comment type="cofactor">
    <cofactor evidence="1 6">
        <name>FAD</name>
        <dbReference type="ChEBI" id="CHEBI:57692"/>
    </cofactor>
</comment>
<dbReference type="Proteomes" id="UP000030753">
    <property type="component" value="Unassembled WGS sequence"/>
</dbReference>
<evidence type="ECO:0000256" key="3">
    <source>
        <dbReference type="ARBA" id="ARBA00023002"/>
    </source>
</evidence>
<name>W9HIA0_FUSOX</name>
<gene>
    <name evidence="9" type="ORF">FOYG_16162</name>
</gene>
<sequence length="419" mass="45200">MSSFQTSLRPPAATPKKTTRSRIVEISGQVGYLEDGTVLQTFEGQVLQAAKNLKACMKASGVSLQHLLKIKHYIVDYNPSKLELIANAMKSVFGAEQLESPPGSLLGGVESLANPRILYEVEAVGAIKAYGPSATMPSTLVLPEITETDVVVVGTGLSGLQAAVDLQAAGLSAIVLEATGRVGGRTYSVKSTPHSPHKIDLGGAWINDTNQSRVWALTQKYGIQTERQITKGLNLTIQSDGTVNKFPYGQLTALPQDKSLLTTPHTSPKAAQYDNMSLTEFAKKYSSHPIIKHISDLMARSMVSSKPEELSFLWFLTHIARHTTLVEMISNDEDGAQFLRVKGGTMQFSERLAEELPVGAVQLATPVTKIQQLCPGAVRVTAGSGKTIYCKKVVVSAPTPAYSQINFSSTAKRHCHVIR</sequence>
<dbReference type="Gene3D" id="3.50.50.60">
    <property type="entry name" value="FAD/NAD(P)-binding domain"/>
    <property type="match status" value="1"/>
</dbReference>
<evidence type="ECO:0000256" key="6">
    <source>
        <dbReference type="RuleBase" id="RU362067"/>
    </source>
</evidence>
<dbReference type="InterPro" id="IPR035959">
    <property type="entry name" value="RutC-like_sf"/>
</dbReference>
<dbReference type="PANTHER" id="PTHR43563">
    <property type="entry name" value="AMINE OXIDASE"/>
    <property type="match status" value="1"/>
</dbReference>
<feature type="binding site" evidence="5">
    <location>
        <position position="158"/>
    </location>
    <ligand>
        <name>FAD</name>
        <dbReference type="ChEBI" id="CHEBI:57692"/>
    </ligand>
</feature>
<dbReference type="SUPFAM" id="SSF55298">
    <property type="entry name" value="YjgF-like"/>
    <property type="match status" value="1"/>
</dbReference>
<dbReference type="InterPro" id="IPR002937">
    <property type="entry name" value="Amino_oxidase"/>
</dbReference>
<dbReference type="PRINTS" id="PR00757">
    <property type="entry name" value="AMINEOXDASEF"/>
</dbReference>
<dbReference type="Pfam" id="PF01593">
    <property type="entry name" value="Amino_oxidase"/>
    <property type="match status" value="1"/>
</dbReference>
<evidence type="ECO:0000256" key="4">
    <source>
        <dbReference type="ARBA" id="ARBA00048448"/>
    </source>
</evidence>
<dbReference type="Pfam" id="PF01042">
    <property type="entry name" value="Ribonuc_L-PSP"/>
    <property type="match status" value="1"/>
</dbReference>
<accession>W9HIA0</accession>
<dbReference type="InterPro" id="IPR001613">
    <property type="entry name" value="Flavin_amine_oxidase"/>
</dbReference>
<evidence type="ECO:0000313" key="10">
    <source>
        <dbReference type="Proteomes" id="UP000030753"/>
    </source>
</evidence>
<protein>
    <recommendedName>
        <fullName evidence="6">Amine oxidase</fullName>
        <ecNumber evidence="6">1.4.3.-</ecNumber>
    </recommendedName>
</protein>
<evidence type="ECO:0000256" key="1">
    <source>
        <dbReference type="ARBA" id="ARBA00001974"/>
    </source>
</evidence>
<dbReference type="AlphaFoldDB" id="W9HIA0"/>
<feature type="region of interest" description="Disordered" evidence="7">
    <location>
        <begin position="1"/>
        <end position="20"/>
    </location>
</feature>
<dbReference type="Gene3D" id="3.90.660.10">
    <property type="match status" value="1"/>
</dbReference>
<dbReference type="GO" id="GO:0097621">
    <property type="term" value="F:monoamine oxidase activity"/>
    <property type="evidence" value="ECO:0007669"/>
    <property type="project" value="UniProtKB-EC"/>
</dbReference>
<proteinExistence type="inferred from homology"/>
<feature type="binding site" evidence="5">
    <location>
        <position position="322"/>
    </location>
    <ligand>
        <name>substrate</name>
    </ligand>
</feature>